<dbReference type="eggNOG" id="KOG2856">
    <property type="taxonomic scope" value="Eukaryota"/>
</dbReference>
<evidence type="ECO:0000256" key="2">
    <source>
        <dbReference type="PROSITE-ProRule" id="PRU00192"/>
    </source>
</evidence>
<feature type="domain" description="SH3" evidence="4">
    <location>
        <begin position="390"/>
        <end position="449"/>
    </location>
</feature>
<feature type="domain" description="ADF-H" evidence="5">
    <location>
        <begin position="3"/>
        <end position="131"/>
    </location>
</feature>
<feature type="compositionally biased region" description="Low complexity" evidence="3">
    <location>
        <begin position="345"/>
        <end position="357"/>
    </location>
</feature>
<dbReference type="InterPro" id="IPR036028">
    <property type="entry name" value="SH3-like_dom_sf"/>
</dbReference>
<dbReference type="PROSITE" id="PS51263">
    <property type="entry name" value="ADF_H"/>
    <property type="match status" value="1"/>
</dbReference>
<feature type="compositionally biased region" description="Low complexity" evidence="3">
    <location>
        <begin position="281"/>
        <end position="333"/>
    </location>
</feature>
<dbReference type="Proteomes" id="UP000001064">
    <property type="component" value="Unassembled WGS sequence"/>
</dbReference>
<dbReference type="Gene3D" id="3.40.20.10">
    <property type="entry name" value="Severin"/>
    <property type="match status" value="1"/>
</dbReference>
<dbReference type="GO" id="GO:0051015">
    <property type="term" value="F:actin filament binding"/>
    <property type="evidence" value="ECO:0000318"/>
    <property type="project" value="GO_Central"/>
</dbReference>
<dbReference type="STRING" id="5786.F1A1Z7"/>
<dbReference type="PANTHER" id="PTHR10829">
    <property type="entry name" value="CORTACTIN AND DREBRIN"/>
    <property type="match status" value="1"/>
</dbReference>
<dbReference type="FunFam" id="3.40.20.10:FF:000122">
    <property type="entry name" value="Drebrin-like protein"/>
    <property type="match status" value="1"/>
</dbReference>
<dbReference type="OMA" id="HYASQYD"/>
<dbReference type="InterPro" id="IPR002108">
    <property type="entry name" value="ADF-H"/>
</dbReference>
<dbReference type="CDD" id="cd00174">
    <property type="entry name" value="SH3"/>
    <property type="match status" value="1"/>
</dbReference>
<gene>
    <name evidence="6" type="ORF">DICPUDRAFT_84230</name>
</gene>
<evidence type="ECO:0000259" key="5">
    <source>
        <dbReference type="PROSITE" id="PS51263"/>
    </source>
</evidence>
<evidence type="ECO:0000313" key="6">
    <source>
        <dbReference type="EMBL" id="EGC29781.1"/>
    </source>
</evidence>
<dbReference type="SUPFAM" id="SSF55753">
    <property type="entry name" value="Actin depolymerizing proteins"/>
    <property type="match status" value="1"/>
</dbReference>
<keyword evidence="7" id="KW-1185">Reference proteome</keyword>
<evidence type="ECO:0000256" key="1">
    <source>
        <dbReference type="ARBA" id="ARBA00022443"/>
    </source>
</evidence>
<dbReference type="eggNOG" id="KOG3655">
    <property type="taxonomic scope" value="Eukaryota"/>
</dbReference>
<dbReference type="SMART" id="SM00102">
    <property type="entry name" value="ADF"/>
    <property type="match status" value="1"/>
</dbReference>
<dbReference type="GO" id="GO:0030833">
    <property type="term" value="P:regulation of actin filament polymerization"/>
    <property type="evidence" value="ECO:0000318"/>
    <property type="project" value="GO_Central"/>
</dbReference>
<feature type="compositionally biased region" description="Low complexity" evidence="3">
    <location>
        <begin position="364"/>
        <end position="376"/>
    </location>
</feature>
<dbReference type="PRINTS" id="PR00452">
    <property type="entry name" value="SH3DOMAIN"/>
</dbReference>
<dbReference type="OrthoDB" id="5971719at2759"/>
<evidence type="ECO:0000313" key="7">
    <source>
        <dbReference type="Proteomes" id="UP000001064"/>
    </source>
</evidence>
<dbReference type="AlphaFoldDB" id="F1A1Z7"/>
<feature type="compositionally biased region" description="Low complexity" evidence="3">
    <location>
        <begin position="192"/>
        <end position="211"/>
    </location>
</feature>
<dbReference type="KEGG" id="dpp:DICPUDRAFT_84230"/>
<dbReference type="RefSeq" id="XP_003293689.1">
    <property type="nucleotide sequence ID" value="XM_003293641.1"/>
</dbReference>
<dbReference type="Pfam" id="PF00018">
    <property type="entry name" value="SH3_1"/>
    <property type="match status" value="1"/>
</dbReference>
<dbReference type="GO" id="GO:0030864">
    <property type="term" value="C:cortical actin cytoskeleton"/>
    <property type="evidence" value="ECO:0000318"/>
    <property type="project" value="GO_Central"/>
</dbReference>
<organism evidence="6 7">
    <name type="scientific">Dictyostelium purpureum</name>
    <name type="common">Slime mold</name>
    <dbReference type="NCBI Taxonomy" id="5786"/>
    <lineage>
        <taxon>Eukaryota</taxon>
        <taxon>Amoebozoa</taxon>
        <taxon>Evosea</taxon>
        <taxon>Eumycetozoa</taxon>
        <taxon>Dictyostelia</taxon>
        <taxon>Dictyosteliales</taxon>
        <taxon>Dictyosteliaceae</taxon>
        <taxon>Dictyostelium</taxon>
    </lineage>
</organism>
<evidence type="ECO:0008006" key="8">
    <source>
        <dbReference type="Google" id="ProtNLM"/>
    </source>
</evidence>
<dbReference type="GeneID" id="10505011"/>
<feature type="compositionally biased region" description="Pro residues" evidence="3">
    <location>
        <begin position="255"/>
        <end position="265"/>
    </location>
</feature>
<evidence type="ECO:0000256" key="3">
    <source>
        <dbReference type="SAM" id="MobiDB-lite"/>
    </source>
</evidence>
<dbReference type="InParanoid" id="F1A1Z7"/>
<protein>
    <recommendedName>
        <fullName evidence="8">SH3 domain-containing protein</fullName>
    </recommendedName>
</protein>
<dbReference type="PANTHER" id="PTHR10829:SF53">
    <property type="entry name" value="DREBRIN-LIKE PROTEIN"/>
    <property type="match status" value="1"/>
</dbReference>
<dbReference type="Gene3D" id="2.30.30.40">
    <property type="entry name" value="SH3 Domains"/>
    <property type="match status" value="1"/>
</dbReference>
<name>F1A1Z7_DICPU</name>
<keyword evidence="1 2" id="KW-0728">SH3 domain</keyword>
<feature type="compositionally biased region" description="Acidic residues" evidence="3">
    <location>
        <begin position="334"/>
        <end position="344"/>
    </location>
</feature>
<proteinExistence type="predicted"/>
<dbReference type="InterPro" id="IPR029006">
    <property type="entry name" value="ADF-H/Gelsolin-like_dom_sf"/>
</dbReference>
<feature type="region of interest" description="Disordered" evidence="3">
    <location>
        <begin position="190"/>
        <end position="215"/>
    </location>
</feature>
<dbReference type="Pfam" id="PF00241">
    <property type="entry name" value="Cofilin_ADF"/>
    <property type="match status" value="1"/>
</dbReference>
<sequence length="449" mass="51501">MTSIDITDPEIIKNVKLVQDGSSEHRWVAFGYVPKSNNKLKLYDYGPGDLKELREELGDSTIRFAYMRYSINNMPKFVYIAWCGDGVNGPIKGSFSGHAIQFGTHLKPVHHQLNARNEDDLDEKAIIASLTKATGANYDSGAKVQGATKAFVPSSVAQGRESATKSNAEVKNFVNKNDYNKINESAEYWKTQQQQQQQQAPAPAPVAKAAPSRTVANKFQEQALKPAPAPAPVQKPAPAKNVLNRFQPVQSTPVSAPPPSRPSKPAPVVRQPEPEPEPVYEEPQQTYEEPQQTYEEPQQTYEEQQYDQQQYDQQQYDQQQYDQQQYDQQQYEQPQEEQQYDEQQYDQQQYDQQQYEQPQEEQQYDQQQYDQQQYEQPQEEQQYDQQGYNDGYTRVKALYDYVGENEGDLSFKVGDIIIVLDQSDPDGWFQGQLDDGSNGFFPSNFTEFI</sequence>
<dbReference type="VEuPathDB" id="AmoebaDB:DICPUDRAFT_84230"/>
<reference evidence="7" key="1">
    <citation type="journal article" date="2011" name="Genome Biol.">
        <title>Comparative genomics of the social amoebae Dictyostelium discoideum and Dictyostelium purpureum.</title>
        <authorList>
            <consortium name="US DOE Joint Genome Institute (JGI-PGF)"/>
            <person name="Sucgang R."/>
            <person name="Kuo A."/>
            <person name="Tian X."/>
            <person name="Salerno W."/>
            <person name="Parikh A."/>
            <person name="Feasley C.L."/>
            <person name="Dalin E."/>
            <person name="Tu H."/>
            <person name="Huang E."/>
            <person name="Barry K."/>
            <person name="Lindquist E."/>
            <person name="Shapiro H."/>
            <person name="Bruce D."/>
            <person name="Schmutz J."/>
            <person name="Salamov A."/>
            <person name="Fey P."/>
            <person name="Gaudet P."/>
            <person name="Anjard C."/>
            <person name="Babu M.M."/>
            <person name="Basu S."/>
            <person name="Bushmanova Y."/>
            <person name="van der Wel H."/>
            <person name="Katoh-Kurasawa M."/>
            <person name="Dinh C."/>
            <person name="Coutinho P.M."/>
            <person name="Saito T."/>
            <person name="Elias M."/>
            <person name="Schaap P."/>
            <person name="Kay R.R."/>
            <person name="Henrissat B."/>
            <person name="Eichinger L."/>
            <person name="Rivero F."/>
            <person name="Putnam N.H."/>
            <person name="West C.M."/>
            <person name="Loomis W.F."/>
            <person name="Chisholm R.L."/>
            <person name="Shaulsky G."/>
            <person name="Strassmann J.E."/>
            <person name="Queller D.C."/>
            <person name="Kuspa A."/>
            <person name="Grigoriev I.V."/>
        </authorList>
    </citation>
    <scope>NUCLEOTIDE SEQUENCE [LARGE SCALE GENOMIC DNA]</scope>
    <source>
        <strain evidence="7">QSDP1</strain>
    </source>
</reference>
<dbReference type="GO" id="GO:0030427">
    <property type="term" value="C:site of polarized growth"/>
    <property type="evidence" value="ECO:0000318"/>
    <property type="project" value="GO_Central"/>
</dbReference>
<dbReference type="SUPFAM" id="SSF50044">
    <property type="entry name" value="SH3-domain"/>
    <property type="match status" value="1"/>
</dbReference>
<dbReference type="PROSITE" id="PS50002">
    <property type="entry name" value="SH3"/>
    <property type="match status" value="1"/>
</dbReference>
<dbReference type="EMBL" id="GL871392">
    <property type="protein sequence ID" value="EGC29781.1"/>
    <property type="molecule type" value="Genomic_DNA"/>
</dbReference>
<dbReference type="SMART" id="SM00326">
    <property type="entry name" value="SH3"/>
    <property type="match status" value="1"/>
</dbReference>
<dbReference type="FunCoup" id="F1A1Z7">
    <property type="interactions" value="213"/>
</dbReference>
<accession>F1A1Z7</accession>
<dbReference type="InterPro" id="IPR001452">
    <property type="entry name" value="SH3_domain"/>
</dbReference>
<feature type="region of interest" description="Disordered" evidence="3">
    <location>
        <begin position="249"/>
        <end position="389"/>
    </location>
</feature>
<evidence type="ECO:0000259" key="4">
    <source>
        <dbReference type="PROSITE" id="PS50002"/>
    </source>
</evidence>